<evidence type="ECO:0000313" key="2">
    <source>
        <dbReference type="Proteomes" id="UP000031718"/>
    </source>
</evidence>
<protein>
    <submittedName>
        <fullName evidence="1">Uncharacterized protein</fullName>
    </submittedName>
</protein>
<accession>A0A0B4ZXQ3</accession>
<organism evidence="1 2">
    <name type="scientific">Mycobacterium phage Cosmo</name>
    <dbReference type="NCBI Taxonomy" id="1567467"/>
    <lineage>
        <taxon>Viruses</taxon>
        <taxon>Duplodnaviria</taxon>
        <taxon>Heunggongvirae</taxon>
        <taxon>Uroviricota</taxon>
        <taxon>Caudoviricetes</taxon>
        <taxon>Vilmaviridae</taxon>
        <taxon>Wildcatvirus</taxon>
        <taxon>Wildcatvirus wildcat</taxon>
        <taxon>Mycobacterium virus Wildcat</taxon>
    </lineage>
</organism>
<gene>
    <name evidence="1" type="primary">60</name>
    <name evidence="1" type="ORF">COSMO_60</name>
</gene>
<dbReference type="Proteomes" id="UP000031718">
    <property type="component" value="Segment"/>
</dbReference>
<reference evidence="1 2" key="1">
    <citation type="submission" date="2014-10" db="EMBL/GenBank/DDBJ databases">
        <authorList>
            <person name="Mackenzie J."/>
            <person name="Lekholoane M."/>
            <person name="Leqhaoe R."/>
            <person name="Mcunu Z."/>
            <person name="Mzobe Z."/>
            <person name="Rodel H."/>
            <person name="Seagreen C."/>
            <person name="Mazeka N."/>
            <person name="Larsen M.H."/>
            <person name="Rubin E.J."/>
            <person name="Russell D.A."/>
            <person name="Guerrero C.A."/>
            <person name="Bowman C.A."/>
            <person name="Jacobs-Sera D."/>
            <person name="Hendrix R.W."/>
            <person name="Hatfull G.F."/>
        </authorList>
    </citation>
    <scope>NUCLEOTIDE SEQUENCE [LARGE SCALE GENOMIC DNA]</scope>
</reference>
<evidence type="ECO:0000313" key="1">
    <source>
        <dbReference type="EMBL" id="AJD82132.1"/>
    </source>
</evidence>
<dbReference type="EMBL" id="KP027195">
    <property type="protein sequence ID" value="AJD82132.1"/>
    <property type="molecule type" value="Genomic_DNA"/>
</dbReference>
<name>A0A0B4ZXQ3_9CAUD</name>
<proteinExistence type="predicted"/>
<sequence length="99" mass="11011">MLNFAGQQIARNDFIGQVARTNQGVRQRIGVVLGDTVVEYKGKNQPQLRVIWASYDPETKRWTITDGTVAPENVFKLEPATLHPTTVRSLKIAAARGYA</sequence>